<keyword evidence="3 9" id="KW-0808">Transferase</keyword>
<dbReference type="GO" id="GO:0009252">
    <property type="term" value="P:peptidoglycan biosynthetic process"/>
    <property type="evidence" value="ECO:0007669"/>
    <property type="project" value="UniProtKB-KW"/>
</dbReference>
<comment type="caution">
    <text evidence="9">The sequence shown here is derived from an EMBL/GenBank/DDBJ whole genome shotgun (WGS) entry which is preliminary data.</text>
</comment>
<dbReference type="AlphaFoldDB" id="A0A7K1J4I3"/>
<evidence type="ECO:0000256" key="1">
    <source>
        <dbReference type="ARBA" id="ARBA00009943"/>
    </source>
</evidence>
<dbReference type="EMBL" id="WNLP01000003">
    <property type="protein sequence ID" value="MUH59566.1"/>
    <property type="molecule type" value="Genomic_DNA"/>
</dbReference>
<feature type="coiled-coil region" evidence="8">
    <location>
        <begin position="253"/>
        <end position="306"/>
    </location>
</feature>
<keyword evidence="4" id="KW-0133">Cell shape</keyword>
<reference evidence="9 10" key="1">
    <citation type="submission" date="2019-09" db="EMBL/GenBank/DDBJ databases">
        <title>Bifidobacterium canis sp. nov., isolated from the digestive tract of German Shepherd dog puppy.</title>
        <authorList>
            <person name="Bunesova V."/>
        </authorList>
    </citation>
    <scope>NUCLEOTIDE SEQUENCE [LARGE SCALE GENOMIC DNA]</scope>
    <source>
        <strain evidence="9 10">GSD1FS</strain>
    </source>
</reference>
<evidence type="ECO:0000256" key="4">
    <source>
        <dbReference type="ARBA" id="ARBA00022960"/>
    </source>
</evidence>
<proteinExistence type="inferred from homology"/>
<keyword evidence="6" id="KW-0012">Acyltransferase</keyword>
<dbReference type="GO" id="GO:0016755">
    <property type="term" value="F:aminoacyltransferase activity"/>
    <property type="evidence" value="ECO:0007669"/>
    <property type="project" value="InterPro"/>
</dbReference>
<dbReference type="Gene3D" id="1.20.58.90">
    <property type="match status" value="1"/>
</dbReference>
<organism evidence="9 10">
    <name type="scientific">Bifidobacterium canis</name>
    <dbReference type="NCBI Taxonomy" id="2610880"/>
    <lineage>
        <taxon>Bacteria</taxon>
        <taxon>Bacillati</taxon>
        <taxon>Actinomycetota</taxon>
        <taxon>Actinomycetes</taxon>
        <taxon>Bifidobacteriales</taxon>
        <taxon>Bifidobacteriaceae</taxon>
        <taxon>Bifidobacterium</taxon>
    </lineage>
</organism>
<name>A0A7K1J4I3_9BIFI</name>
<evidence type="ECO:0000256" key="5">
    <source>
        <dbReference type="ARBA" id="ARBA00022984"/>
    </source>
</evidence>
<dbReference type="PANTHER" id="PTHR36174">
    <property type="entry name" value="LIPID II:GLYCINE GLYCYLTRANSFERASE"/>
    <property type="match status" value="1"/>
</dbReference>
<keyword evidence="10" id="KW-1185">Reference proteome</keyword>
<sequence length="422" mass="48392">MRQFAFEEVTEQEFREFSEHSPQSNFQQTVQMAKLRRMYGAQVDLVAMREDGVIKAGAVLITHGDGLSKFCNVVNGPLCDYDDAELTRAFLGKLSEFAKKKHAVHLDISPEEPYRIRDDHGNALPDDNGGAPNTRMMRNVADAGFEHAGFVRGYTATVRWRFMKDMRGLGDEKSLLESYSKRTQWSIKRARSMGVRVREIGLDELDTFAKIEQQTAERRNFEYRGEQYFRRFAKCFGSNVRFMLAEIDTAEYQQSMQRKADDLQALVSGLEEKITKRETTKLRRRLNEESSNLAAAQKRLAEANELVAKGDLIPAAASMFVLSEREVVYLFSGSVEEYKPFYASALIQHEAMLRYCVESGVKQYDFYGIDGIFDDPHSEGRGVLEFKQGFNGYVVEMPGEFMKILRPGVYKLEQFAHKLLRR</sequence>
<keyword evidence="7" id="KW-0961">Cell wall biogenesis/degradation</keyword>
<accession>A0A7K1J4I3</accession>
<evidence type="ECO:0000313" key="9">
    <source>
        <dbReference type="EMBL" id="MUH59566.1"/>
    </source>
</evidence>
<dbReference type="InterPro" id="IPR016181">
    <property type="entry name" value="Acyl_CoA_acyltransferase"/>
</dbReference>
<dbReference type="InterPro" id="IPR003447">
    <property type="entry name" value="FEMABX"/>
</dbReference>
<evidence type="ECO:0000256" key="6">
    <source>
        <dbReference type="ARBA" id="ARBA00023315"/>
    </source>
</evidence>
<dbReference type="Gene3D" id="3.40.630.30">
    <property type="match status" value="2"/>
</dbReference>
<keyword evidence="2" id="KW-0963">Cytoplasm</keyword>
<dbReference type="PANTHER" id="PTHR36174:SF2">
    <property type="entry name" value="AMINOACYLTRANSFERASE FEMA"/>
    <property type="match status" value="1"/>
</dbReference>
<dbReference type="Pfam" id="PF02388">
    <property type="entry name" value="FemAB"/>
    <property type="match status" value="1"/>
</dbReference>
<evidence type="ECO:0000256" key="7">
    <source>
        <dbReference type="ARBA" id="ARBA00023316"/>
    </source>
</evidence>
<dbReference type="Proteomes" id="UP000487882">
    <property type="component" value="Unassembled WGS sequence"/>
</dbReference>
<dbReference type="InterPro" id="IPR050644">
    <property type="entry name" value="PG_Glycine_Bridge_Synth"/>
</dbReference>
<dbReference type="SUPFAM" id="SSF55729">
    <property type="entry name" value="Acyl-CoA N-acyltransferases (Nat)"/>
    <property type="match status" value="2"/>
</dbReference>
<evidence type="ECO:0000256" key="3">
    <source>
        <dbReference type="ARBA" id="ARBA00022679"/>
    </source>
</evidence>
<keyword evidence="8" id="KW-0175">Coiled coil</keyword>
<dbReference type="RefSeq" id="WP_155588536.1">
    <property type="nucleotide sequence ID" value="NZ_WNLP01000003.1"/>
</dbReference>
<dbReference type="PROSITE" id="PS51191">
    <property type="entry name" value="FEMABX"/>
    <property type="match status" value="1"/>
</dbReference>
<comment type="similarity">
    <text evidence="1">Belongs to the FemABX family.</text>
</comment>
<protein>
    <submittedName>
        <fullName evidence="9">UDP-N-acetylmuramoylhexapeptide alanyltransferase</fullName>
    </submittedName>
</protein>
<keyword evidence="5" id="KW-0573">Peptidoglycan synthesis</keyword>
<dbReference type="GO" id="GO:0071555">
    <property type="term" value="P:cell wall organization"/>
    <property type="evidence" value="ECO:0007669"/>
    <property type="project" value="UniProtKB-KW"/>
</dbReference>
<evidence type="ECO:0000313" key="10">
    <source>
        <dbReference type="Proteomes" id="UP000487882"/>
    </source>
</evidence>
<gene>
    <name evidence="9" type="ORF">GSD1FS_0898</name>
</gene>
<evidence type="ECO:0000256" key="2">
    <source>
        <dbReference type="ARBA" id="ARBA00022490"/>
    </source>
</evidence>
<evidence type="ECO:0000256" key="8">
    <source>
        <dbReference type="SAM" id="Coils"/>
    </source>
</evidence>
<dbReference type="GO" id="GO:0008360">
    <property type="term" value="P:regulation of cell shape"/>
    <property type="evidence" value="ECO:0007669"/>
    <property type="project" value="UniProtKB-KW"/>
</dbReference>